<evidence type="ECO:0000256" key="4">
    <source>
        <dbReference type="ARBA" id="ARBA00022840"/>
    </source>
</evidence>
<dbReference type="PROSITE" id="PS50011">
    <property type="entry name" value="PROTEIN_KINASE_DOM"/>
    <property type="match status" value="1"/>
</dbReference>
<dbReference type="AlphaFoldDB" id="A0A934SVQ8"/>
<keyword evidence="4" id="KW-0067">ATP-binding</keyword>
<evidence type="ECO:0000313" key="8">
    <source>
        <dbReference type="Proteomes" id="UP000622890"/>
    </source>
</evidence>
<evidence type="ECO:0000256" key="2">
    <source>
        <dbReference type="ARBA" id="ARBA00022741"/>
    </source>
</evidence>
<dbReference type="SUPFAM" id="SSF56112">
    <property type="entry name" value="Protein kinase-like (PK-like)"/>
    <property type="match status" value="1"/>
</dbReference>
<dbReference type="InterPro" id="IPR000719">
    <property type="entry name" value="Prot_kinase_dom"/>
</dbReference>
<sequence length="376" mass="39954">MAVSSSMTGYVGPTDIGNTPATDAPASTLSAIPGFGPAAERSAMLHAGASAAPVAANGMRISARQYVIQTRNEWSTRANEAGESADALEEDPQFSEADEDSVADDNEADLSPEATDTNRSADAHAETASVPTPALAQQAAQQQDPNRSPDSLFAGITLIHDDELSVGSYLASGAFGQVFRGKWKEEAVALKAIDFEHARRKLPLSEEDIAEALQWEVSRLAATSHPNLVQFHGLCRKGGDTYLVLEFCDGGSLQHALEQGNVSDARLWQWMREIAEALAYLHGQGMLHRDLKAENILIDRHGRAKLADLGVAQVDALLQDSEAKAVNMGLQDMGFPARSPEGTDGSRIRQGLCGAGGTLRLAAEHDAAGGICRCLR</sequence>
<dbReference type="Gene3D" id="1.10.510.10">
    <property type="entry name" value="Transferase(Phosphotransferase) domain 1"/>
    <property type="match status" value="1"/>
</dbReference>
<proteinExistence type="predicted"/>
<dbReference type="PANTHER" id="PTHR44329">
    <property type="entry name" value="SERINE/THREONINE-PROTEIN KINASE TNNI3K-RELATED"/>
    <property type="match status" value="1"/>
</dbReference>
<feature type="domain" description="Protein kinase" evidence="6">
    <location>
        <begin position="164"/>
        <end position="376"/>
    </location>
</feature>
<dbReference type="GO" id="GO:0004674">
    <property type="term" value="F:protein serine/threonine kinase activity"/>
    <property type="evidence" value="ECO:0007669"/>
    <property type="project" value="TreeGrafter"/>
</dbReference>
<gene>
    <name evidence="7" type="ORF">JJB74_16855</name>
</gene>
<feature type="compositionally biased region" description="Polar residues" evidence="5">
    <location>
        <begin position="16"/>
        <end position="25"/>
    </location>
</feature>
<reference evidence="7" key="1">
    <citation type="submission" date="2021-01" db="EMBL/GenBank/DDBJ databases">
        <title>Genome sequence of strain Noviherbaspirillum sp. DKR-6.</title>
        <authorList>
            <person name="Chaudhary D.K."/>
        </authorList>
    </citation>
    <scope>NUCLEOTIDE SEQUENCE</scope>
    <source>
        <strain evidence="7">DKR-6</strain>
    </source>
</reference>
<protein>
    <submittedName>
        <fullName evidence="7">Protein kinase</fullName>
    </submittedName>
</protein>
<dbReference type="Pfam" id="PF00069">
    <property type="entry name" value="Pkinase"/>
    <property type="match status" value="1"/>
</dbReference>
<keyword evidence="8" id="KW-1185">Reference proteome</keyword>
<keyword evidence="2" id="KW-0547">Nucleotide-binding</keyword>
<evidence type="ECO:0000259" key="6">
    <source>
        <dbReference type="PROSITE" id="PS50011"/>
    </source>
</evidence>
<evidence type="ECO:0000256" key="1">
    <source>
        <dbReference type="ARBA" id="ARBA00022679"/>
    </source>
</evidence>
<evidence type="ECO:0000313" key="7">
    <source>
        <dbReference type="EMBL" id="MBK4736295.1"/>
    </source>
</evidence>
<organism evidence="7 8">
    <name type="scientific">Noviherbaspirillum pedocola</name>
    <dbReference type="NCBI Taxonomy" id="2801341"/>
    <lineage>
        <taxon>Bacteria</taxon>
        <taxon>Pseudomonadati</taxon>
        <taxon>Pseudomonadota</taxon>
        <taxon>Betaproteobacteria</taxon>
        <taxon>Burkholderiales</taxon>
        <taxon>Oxalobacteraceae</taxon>
        <taxon>Noviherbaspirillum</taxon>
    </lineage>
</organism>
<feature type="compositionally biased region" description="Acidic residues" evidence="5">
    <location>
        <begin position="86"/>
        <end position="110"/>
    </location>
</feature>
<accession>A0A934SVQ8</accession>
<dbReference type="InterPro" id="IPR011009">
    <property type="entry name" value="Kinase-like_dom_sf"/>
</dbReference>
<dbReference type="InterPro" id="IPR008271">
    <property type="entry name" value="Ser/Thr_kinase_AS"/>
</dbReference>
<dbReference type="PROSITE" id="PS00108">
    <property type="entry name" value="PROTEIN_KINASE_ST"/>
    <property type="match status" value="1"/>
</dbReference>
<feature type="region of interest" description="Disordered" evidence="5">
    <location>
        <begin position="1"/>
        <end position="25"/>
    </location>
</feature>
<comment type="caution">
    <text evidence="7">The sequence shown here is derived from an EMBL/GenBank/DDBJ whole genome shotgun (WGS) entry which is preliminary data.</text>
</comment>
<keyword evidence="3 7" id="KW-0418">Kinase</keyword>
<dbReference type="RefSeq" id="WP_200593618.1">
    <property type="nucleotide sequence ID" value="NZ_JAEPBG010000007.1"/>
</dbReference>
<dbReference type="EMBL" id="JAEPBG010000007">
    <property type="protein sequence ID" value="MBK4736295.1"/>
    <property type="molecule type" value="Genomic_DNA"/>
</dbReference>
<dbReference type="Proteomes" id="UP000622890">
    <property type="component" value="Unassembled WGS sequence"/>
</dbReference>
<evidence type="ECO:0000256" key="3">
    <source>
        <dbReference type="ARBA" id="ARBA00022777"/>
    </source>
</evidence>
<dbReference type="PANTHER" id="PTHR44329:SF288">
    <property type="entry name" value="MITOGEN-ACTIVATED PROTEIN KINASE KINASE KINASE 20"/>
    <property type="match status" value="1"/>
</dbReference>
<name>A0A934SVQ8_9BURK</name>
<feature type="region of interest" description="Disordered" evidence="5">
    <location>
        <begin position="77"/>
        <end position="149"/>
    </location>
</feature>
<evidence type="ECO:0000256" key="5">
    <source>
        <dbReference type="SAM" id="MobiDB-lite"/>
    </source>
</evidence>
<dbReference type="GO" id="GO:0005524">
    <property type="term" value="F:ATP binding"/>
    <property type="evidence" value="ECO:0007669"/>
    <property type="project" value="UniProtKB-KW"/>
</dbReference>
<keyword evidence="1" id="KW-0808">Transferase</keyword>
<dbReference type="InterPro" id="IPR051681">
    <property type="entry name" value="Ser/Thr_Kinases-Pseudokinases"/>
</dbReference>
<dbReference type="SMART" id="SM00220">
    <property type="entry name" value="S_TKc"/>
    <property type="match status" value="1"/>
</dbReference>